<sequence length="87" mass="10119">MRLVFTKDEDDDIKAQIHTGTILTDFSYVEMVKQLIENKEIDDVSFEGIEDEEKTKIEEMLDEISKVFAEEEDDNSDSNVENEINDL</sequence>
<evidence type="ECO:0000256" key="1">
    <source>
        <dbReference type="SAM" id="MobiDB-lite"/>
    </source>
</evidence>
<name>A0A1M4XG28_9FLAO</name>
<keyword evidence="3" id="KW-1185">Reference proteome</keyword>
<gene>
    <name evidence="2" type="ORF">SAMN05444408_10638</name>
</gene>
<evidence type="ECO:0000313" key="2">
    <source>
        <dbReference type="EMBL" id="SHE92276.1"/>
    </source>
</evidence>
<dbReference type="Proteomes" id="UP000184236">
    <property type="component" value="Unassembled WGS sequence"/>
</dbReference>
<protein>
    <submittedName>
        <fullName evidence="2">Uncharacterized protein</fullName>
    </submittedName>
</protein>
<dbReference type="STRING" id="1302685.SAMN05444408_10638"/>
<feature type="compositionally biased region" description="Low complexity" evidence="1">
    <location>
        <begin position="77"/>
        <end position="87"/>
    </location>
</feature>
<dbReference type="AlphaFoldDB" id="A0A1M4XG28"/>
<dbReference type="EMBL" id="FQVO01000006">
    <property type="protein sequence ID" value="SHE92276.1"/>
    <property type="molecule type" value="Genomic_DNA"/>
</dbReference>
<feature type="region of interest" description="Disordered" evidence="1">
    <location>
        <begin position="68"/>
        <end position="87"/>
    </location>
</feature>
<reference evidence="3" key="1">
    <citation type="submission" date="2016-11" db="EMBL/GenBank/DDBJ databases">
        <authorList>
            <person name="Varghese N."/>
            <person name="Submissions S."/>
        </authorList>
    </citation>
    <scope>NUCLEOTIDE SEQUENCE [LARGE SCALE GENOMIC DNA]</scope>
    <source>
        <strain evidence="3">DSM 26898</strain>
    </source>
</reference>
<dbReference type="RefSeq" id="WP_072884516.1">
    <property type="nucleotide sequence ID" value="NZ_FQVO01000006.1"/>
</dbReference>
<organism evidence="2 3">
    <name type="scientific">Chryseobacterium takakiae</name>
    <dbReference type="NCBI Taxonomy" id="1302685"/>
    <lineage>
        <taxon>Bacteria</taxon>
        <taxon>Pseudomonadati</taxon>
        <taxon>Bacteroidota</taxon>
        <taxon>Flavobacteriia</taxon>
        <taxon>Flavobacteriales</taxon>
        <taxon>Weeksellaceae</taxon>
        <taxon>Chryseobacterium group</taxon>
        <taxon>Chryseobacterium</taxon>
    </lineage>
</organism>
<evidence type="ECO:0000313" key="3">
    <source>
        <dbReference type="Proteomes" id="UP000184236"/>
    </source>
</evidence>
<dbReference type="OrthoDB" id="1452236at2"/>
<accession>A0A1M4XG28</accession>
<proteinExistence type="predicted"/>